<dbReference type="EMBL" id="ML002241">
    <property type="protein sequence ID" value="RKP39841.1"/>
    <property type="molecule type" value="Genomic_DNA"/>
</dbReference>
<keyword evidence="2" id="KW-1185">Reference proteome</keyword>
<accession>A0A4Q0A2T0</accession>
<proteinExistence type="predicted"/>
<protein>
    <submittedName>
        <fullName evidence="1">Uncharacterized protein</fullName>
    </submittedName>
</protein>
<sequence length="155" mass="17467">MTSPIGPLHPFRTALHHTLGHDETRVTALHRQLVNDLESTAHLSVPAEWARQADDLKVLQRQQELALGRLKVQQERSLESLEDLGTSIASGSQALQLAEESLARIGKEEDDVGLAQSRLVQKLNREKIQFQDQLERDYQAFLARHAEGMAEAMRE</sequence>
<dbReference type="Proteomes" id="UP000268162">
    <property type="component" value="Unassembled WGS sequence"/>
</dbReference>
<reference evidence="2" key="1">
    <citation type="journal article" date="2018" name="Nat. Microbiol.">
        <title>Leveraging single-cell genomics to expand the fungal tree of life.</title>
        <authorList>
            <person name="Ahrendt S.R."/>
            <person name="Quandt C.A."/>
            <person name="Ciobanu D."/>
            <person name="Clum A."/>
            <person name="Salamov A."/>
            <person name="Andreopoulos B."/>
            <person name="Cheng J.F."/>
            <person name="Woyke T."/>
            <person name="Pelin A."/>
            <person name="Henrissat B."/>
            <person name="Reynolds N.K."/>
            <person name="Benny G.L."/>
            <person name="Smith M.E."/>
            <person name="James T.Y."/>
            <person name="Grigoriev I.V."/>
        </authorList>
    </citation>
    <scope>NUCLEOTIDE SEQUENCE [LARGE SCALE GENOMIC DNA]</scope>
    <source>
        <strain evidence="2">RSA 468</strain>
    </source>
</reference>
<dbReference type="AlphaFoldDB" id="A0A4Q0A2T0"/>
<evidence type="ECO:0000313" key="2">
    <source>
        <dbReference type="Proteomes" id="UP000268162"/>
    </source>
</evidence>
<evidence type="ECO:0000313" key="1">
    <source>
        <dbReference type="EMBL" id="RKP39841.1"/>
    </source>
</evidence>
<name>A0A4Q0A2T0_9FUNG</name>
<organism evidence="1 2">
    <name type="scientific">Dimargaris cristalligena</name>
    <dbReference type="NCBI Taxonomy" id="215637"/>
    <lineage>
        <taxon>Eukaryota</taxon>
        <taxon>Fungi</taxon>
        <taxon>Fungi incertae sedis</taxon>
        <taxon>Zoopagomycota</taxon>
        <taxon>Kickxellomycotina</taxon>
        <taxon>Dimargaritomycetes</taxon>
        <taxon>Dimargaritales</taxon>
        <taxon>Dimargaritaceae</taxon>
        <taxon>Dimargaris</taxon>
    </lineage>
</organism>
<gene>
    <name evidence="1" type="ORF">BJ085DRAFT_40984</name>
</gene>